<comment type="subcellular location">
    <subcellularLocation>
        <location evidence="1 8">Cell membrane</location>
        <topology evidence="1 8">Multi-pass membrane protein</topology>
    </subcellularLocation>
</comment>
<keyword evidence="4 8" id="KW-1003">Cell membrane</keyword>
<dbReference type="EMBL" id="JAUOQO010000003">
    <property type="protein sequence ID" value="MDO6573275.1"/>
    <property type="molecule type" value="Genomic_DNA"/>
</dbReference>
<accession>A0AAW7YNY5</accession>
<evidence type="ECO:0000256" key="2">
    <source>
        <dbReference type="ARBA" id="ARBA00009142"/>
    </source>
</evidence>
<name>A0AAW7YNY5_9STAP</name>
<evidence type="ECO:0000256" key="5">
    <source>
        <dbReference type="ARBA" id="ARBA00022692"/>
    </source>
</evidence>
<protein>
    <recommendedName>
        <fullName evidence="8">Probable membrane transporter protein</fullName>
    </recommendedName>
</protein>
<keyword evidence="7 8" id="KW-0472">Membrane</keyword>
<feature type="transmembrane region" description="Helical" evidence="8">
    <location>
        <begin position="228"/>
        <end position="249"/>
    </location>
</feature>
<dbReference type="RefSeq" id="WP_303520598.1">
    <property type="nucleotide sequence ID" value="NZ_JAUOQO010000003.1"/>
</dbReference>
<keyword evidence="10" id="KW-1185">Reference proteome</keyword>
<feature type="transmembrane region" description="Helical" evidence="8">
    <location>
        <begin position="101"/>
        <end position="119"/>
    </location>
</feature>
<feature type="transmembrane region" description="Helical" evidence="8">
    <location>
        <begin position="75"/>
        <end position="95"/>
    </location>
</feature>
<organism evidence="9 10">
    <name type="scientific">Staphylococcus pasteuri_A</name>
    <dbReference type="NCBI Taxonomy" id="3062664"/>
    <lineage>
        <taxon>Bacteria</taxon>
        <taxon>Bacillati</taxon>
        <taxon>Bacillota</taxon>
        <taxon>Bacilli</taxon>
        <taxon>Bacillales</taxon>
        <taxon>Staphylococcaceae</taxon>
        <taxon>Staphylococcus</taxon>
    </lineage>
</organism>
<evidence type="ECO:0000256" key="7">
    <source>
        <dbReference type="ARBA" id="ARBA00023136"/>
    </source>
</evidence>
<evidence type="ECO:0000256" key="8">
    <source>
        <dbReference type="RuleBase" id="RU363041"/>
    </source>
</evidence>
<evidence type="ECO:0000256" key="4">
    <source>
        <dbReference type="ARBA" id="ARBA00022475"/>
    </source>
</evidence>
<dbReference type="AlphaFoldDB" id="A0AAW7YNY5"/>
<sequence length="258" mass="27456">MGWDVYVILIIVLFGFLAAFIDSVVGGGGLISTPALLAIGLPPAVALGTNKLASSFGTLTSTIKFVRSGNVDLKIVAKLFPFVLVASVGGAYLATMLPAQLLKPLIIVALSLVFIYTLVKKDWGSVRTFTSFTPIKATMFVIAYLIIGFYDGFIGGCTGSFMLFVLLMFGFDFLSAAGNAKVLNFASNIGALILFMSLGQVNYFYGMIMAISMIVGSYVGAQSAISKGVGYVKVLFIIVTAVLIVKNAYDYIIHLLTN</sequence>
<comment type="caution">
    <text evidence="9">The sequence shown here is derived from an EMBL/GenBank/DDBJ whole genome shotgun (WGS) entry which is preliminary data.</text>
</comment>
<reference evidence="9" key="1">
    <citation type="submission" date="2023-07" db="EMBL/GenBank/DDBJ databases">
        <title>Genome content predicts the carbon catabolic preferences of heterotrophic bacteria.</title>
        <authorList>
            <person name="Gralka M."/>
        </authorList>
    </citation>
    <scope>NUCLEOTIDE SEQUENCE</scope>
    <source>
        <strain evidence="9">E2R20</strain>
    </source>
</reference>
<feature type="transmembrane region" description="Helical" evidence="8">
    <location>
        <begin position="6"/>
        <end position="31"/>
    </location>
</feature>
<dbReference type="Proteomes" id="UP001170310">
    <property type="component" value="Unassembled WGS sequence"/>
</dbReference>
<proteinExistence type="inferred from homology"/>
<dbReference type="Pfam" id="PF01925">
    <property type="entry name" value="TauE"/>
    <property type="match status" value="1"/>
</dbReference>
<dbReference type="InterPro" id="IPR002781">
    <property type="entry name" value="TM_pro_TauE-like"/>
</dbReference>
<evidence type="ECO:0000313" key="9">
    <source>
        <dbReference type="EMBL" id="MDO6573275.1"/>
    </source>
</evidence>
<evidence type="ECO:0000256" key="1">
    <source>
        <dbReference type="ARBA" id="ARBA00004651"/>
    </source>
</evidence>
<keyword evidence="6 8" id="KW-1133">Transmembrane helix</keyword>
<feature type="transmembrane region" description="Helical" evidence="8">
    <location>
        <begin position="182"/>
        <end position="198"/>
    </location>
</feature>
<dbReference type="PANTHER" id="PTHR30269">
    <property type="entry name" value="TRANSMEMBRANE PROTEIN YFCA"/>
    <property type="match status" value="1"/>
</dbReference>
<dbReference type="GO" id="GO:0005886">
    <property type="term" value="C:plasma membrane"/>
    <property type="evidence" value="ECO:0007669"/>
    <property type="project" value="UniProtKB-SubCell"/>
</dbReference>
<dbReference type="InterPro" id="IPR052017">
    <property type="entry name" value="TSUP"/>
</dbReference>
<comment type="similarity">
    <text evidence="2 8">Belongs to the 4-toluene sulfonate uptake permease (TSUP) (TC 2.A.102) family.</text>
</comment>
<keyword evidence="5 8" id="KW-0812">Transmembrane</keyword>
<evidence type="ECO:0000256" key="6">
    <source>
        <dbReference type="ARBA" id="ARBA00022989"/>
    </source>
</evidence>
<gene>
    <name evidence="9" type="ORF">Q4528_03790</name>
</gene>
<feature type="transmembrane region" description="Helical" evidence="8">
    <location>
        <begin position="204"/>
        <end position="221"/>
    </location>
</feature>
<evidence type="ECO:0000313" key="10">
    <source>
        <dbReference type="Proteomes" id="UP001170310"/>
    </source>
</evidence>
<evidence type="ECO:0000256" key="3">
    <source>
        <dbReference type="ARBA" id="ARBA00022448"/>
    </source>
</evidence>
<keyword evidence="3" id="KW-0813">Transport</keyword>
<dbReference type="PANTHER" id="PTHR30269:SF0">
    <property type="entry name" value="MEMBRANE TRANSPORTER PROTEIN YFCA-RELATED"/>
    <property type="match status" value="1"/>
</dbReference>